<evidence type="ECO:0000256" key="1">
    <source>
        <dbReference type="SAM" id="Coils"/>
    </source>
</evidence>
<accession>A0A7G5BSY0</accession>
<gene>
    <name evidence="2" type="ORF">FPL14_01760</name>
</gene>
<organism evidence="2 3">
    <name type="scientific">Cohnella cholangitidis</name>
    <dbReference type="NCBI Taxonomy" id="2598458"/>
    <lineage>
        <taxon>Bacteria</taxon>
        <taxon>Bacillati</taxon>
        <taxon>Bacillota</taxon>
        <taxon>Bacilli</taxon>
        <taxon>Bacillales</taxon>
        <taxon>Paenibacillaceae</taxon>
        <taxon>Cohnella</taxon>
    </lineage>
</organism>
<protein>
    <submittedName>
        <fullName evidence="2">Uncharacterized protein</fullName>
    </submittedName>
</protein>
<dbReference type="Proteomes" id="UP000515679">
    <property type="component" value="Chromosome"/>
</dbReference>
<dbReference type="RefSeq" id="WP_182301399.1">
    <property type="nucleotide sequence ID" value="NZ_CP041969.1"/>
</dbReference>
<feature type="coiled-coil region" evidence="1">
    <location>
        <begin position="43"/>
        <end position="70"/>
    </location>
</feature>
<keyword evidence="3" id="KW-1185">Reference proteome</keyword>
<dbReference type="AlphaFoldDB" id="A0A7G5BSY0"/>
<reference evidence="2 3" key="1">
    <citation type="submission" date="2019-07" db="EMBL/GenBank/DDBJ databases">
        <authorList>
            <person name="Kim J.K."/>
            <person name="Cheong H.-M."/>
            <person name="Choi Y."/>
            <person name="Hwang K.J."/>
            <person name="Lee S."/>
            <person name="Choi C."/>
        </authorList>
    </citation>
    <scope>NUCLEOTIDE SEQUENCE [LARGE SCALE GENOMIC DNA]</scope>
    <source>
        <strain evidence="2 3">KS 22</strain>
    </source>
</reference>
<dbReference type="EMBL" id="CP041969">
    <property type="protein sequence ID" value="QMV40064.1"/>
    <property type="molecule type" value="Genomic_DNA"/>
</dbReference>
<proteinExistence type="predicted"/>
<name>A0A7G5BSY0_9BACL</name>
<dbReference type="KEGG" id="cchl:FPL14_01760"/>
<evidence type="ECO:0000313" key="3">
    <source>
        <dbReference type="Proteomes" id="UP000515679"/>
    </source>
</evidence>
<evidence type="ECO:0000313" key="2">
    <source>
        <dbReference type="EMBL" id="QMV40064.1"/>
    </source>
</evidence>
<keyword evidence="1" id="KW-0175">Coiled coil</keyword>
<sequence length="184" mass="21137">MSTRAWKVILALSVVINLTLAYFLLSTYQENIAIKKRVVQEFASQQGQVLSELERALNNKENKEEFIKALISADRIIYHNYQLTGETPLGVNFDFPVNLNTINTPYQSRAVTYALIERTMDRDSEVWIQALEEYTSYISQIVDVLDYQNKLEGKSLGIQYQVLEEVSDLITEFNLKNSNGTKVE</sequence>